<gene>
    <name evidence="2" type="ORF">BT96DRAFT_973225</name>
</gene>
<dbReference type="OrthoDB" id="3062192at2759"/>
<evidence type="ECO:0000256" key="1">
    <source>
        <dbReference type="SAM" id="MobiDB-lite"/>
    </source>
</evidence>
<dbReference type="EMBL" id="ML769417">
    <property type="protein sequence ID" value="KAE9404404.1"/>
    <property type="molecule type" value="Genomic_DNA"/>
</dbReference>
<evidence type="ECO:0000313" key="2">
    <source>
        <dbReference type="EMBL" id="KAE9404404.1"/>
    </source>
</evidence>
<evidence type="ECO:0000313" key="3">
    <source>
        <dbReference type="Proteomes" id="UP000799118"/>
    </source>
</evidence>
<keyword evidence="3" id="KW-1185">Reference proteome</keyword>
<protein>
    <submittedName>
        <fullName evidence="2">Uncharacterized protein</fullName>
    </submittedName>
</protein>
<feature type="compositionally biased region" description="Low complexity" evidence="1">
    <location>
        <begin position="10"/>
        <end position="22"/>
    </location>
</feature>
<feature type="region of interest" description="Disordered" evidence="1">
    <location>
        <begin position="1"/>
        <end position="22"/>
    </location>
</feature>
<proteinExistence type="predicted"/>
<dbReference type="AlphaFoldDB" id="A0A6A4I6G8"/>
<reference evidence="2" key="1">
    <citation type="journal article" date="2019" name="Environ. Microbiol.">
        <title>Fungal ecological strategies reflected in gene transcription - a case study of two litter decomposers.</title>
        <authorList>
            <person name="Barbi F."/>
            <person name="Kohler A."/>
            <person name="Barry K."/>
            <person name="Baskaran P."/>
            <person name="Daum C."/>
            <person name="Fauchery L."/>
            <person name="Ihrmark K."/>
            <person name="Kuo A."/>
            <person name="LaButti K."/>
            <person name="Lipzen A."/>
            <person name="Morin E."/>
            <person name="Grigoriev I.V."/>
            <person name="Henrissat B."/>
            <person name="Lindahl B."/>
            <person name="Martin F."/>
        </authorList>
    </citation>
    <scope>NUCLEOTIDE SEQUENCE</scope>
    <source>
        <strain evidence="2">JB14</strain>
    </source>
</reference>
<dbReference type="Proteomes" id="UP000799118">
    <property type="component" value="Unassembled WGS sequence"/>
</dbReference>
<name>A0A6A4I6G8_9AGAR</name>
<sequence length="938" mass="104218">MDEVDYSDASSTFTSSGTFTSSSTIPGLGALSGKAIKRLGTSVVNGLDAFLIRRRLAQLEAIFENKSVSLSGSDTLESLYSDLLELSRRSVYPPSIHKRAFRLIMGVVGGMEFEPLAAAVARWQFSESYDLLSAIVLCLRSEVLPDADYLAGLDAYKVRLPYASSELSSSGIFTAFLLYLSLTISLSQKPAFAKLVIGVNILTFITEYYPGIHELKSYWPRHLLPAQLVLRTLLEKLDPIEDVSAISQLLELLPVTTEDTPFGDQLPSSIHSNVLYFRNMRPSQPLIQIEAIIQQKSVSSTEPSASNLSLYIDLLELSRPMYRLSSRIQAFHAIMGIVGGMEFEDLVAGLVGWPLSESHYLGWPLSESHGLFKAMVFCFRTQLQAGGLRRDLHLLEARGMDAYMVKLPYSSWEGLHIGPDLYIAFLLFIGLAISHSSAAFSRIFIDLDILTFISELYPYILELKSHWPKHLIPVQLLLRSLLEKLDPIKDASVHQLRRLLALNPEDGPYRTDTISSIQSNIAYFRTVNRQPLAQIEAIVGYQTIPHTLKSHGIDLLELNRAMYSLSIRTRAFCQIMAKIGGLDFKNLAAAVAEKPISLSSILLGSMLLCLQHKLNSIEGEQLDVYHAAGLDAYKRSQLVHAESISAPDLCNPLLMFFGHAISLSTGPAFSRLVLGLDILMFITMGILEPLNDLPPLGVHLVLIALLEKLDPVKDTSSIAQLQEIWMTITSSITSQLQTMLLLSDMTTLESASRRWLVQIENLLGQEKPHSLADQLSLAQTIYCGLLELSQRGCTLSIQMQASHLIRWMATVRMISYYEGHDPVFRRPLMPHYFLQQLGNSDLDLPNFTVFVQGGSPQSISILVTKETSIGDIKSFLVAGHYVPLSFWISNQAFLTIPGRFRPLEDGEMLGELGLGSLSHLQIRPRRGRVFPSKTSSAC</sequence>
<accession>A0A6A4I6G8</accession>
<organism evidence="2 3">
    <name type="scientific">Gymnopus androsaceus JB14</name>
    <dbReference type="NCBI Taxonomy" id="1447944"/>
    <lineage>
        <taxon>Eukaryota</taxon>
        <taxon>Fungi</taxon>
        <taxon>Dikarya</taxon>
        <taxon>Basidiomycota</taxon>
        <taxon>Agaricomycotina</taxon>
        <taxon>Agaricomycetes</taxon>
        <taxon>Agaricomycetidae</taxon>
        <taxon>Agaricales</taxon>
        <taxon>Marasmiineae</taxon>
        <taxon>Omphalotaceae</taxon>
        <taxon>Gymnopus</taxon>
    </lineage>
</organism>